<dbReference type="EMBL" id="CP135076">
    <property type="protein sequence ID" value="WNO53853.1"/>
    <property type="molecule type" value="Genomic_DNA"/>
</dbReference>
<dbReference type="Gene3D" id="3.30.70.1280">
    <property type="entry name" value="SP0830-like domains"/>
    <property type="match status" value="1"/>
</dbReference>
<protein>
    <submittedName>
        <fullName evidence="1">DUF1697 domain-containing protein</fullName>
    </submittedName>
</protein>
<accession>A0ABZ0B993</accession>
<dbReference type="PANTHER" id="PTHR36439:SF1">
    <property type="entry name" value="DUF1697 DOMAIN-CONTAINING PROTEIN"/>
    <property type="match status" value="1"/>
</dbReference>
<reference evidence="1 2" key="1">
    <citation type="submission" date="2023-09" db="EMBL/GenBank/DDBJ databases">
        <authorList>
            <person name="Rey-Velasco X."/>
        </authorList>
    </citation>
    <scope>NUCLEOTIDE SEQUENCE [LARGE SCALE GENOMIC DNA]</scope>
    <source>
        <strain evidence="1 2">W311</strain>
    </source>
</reference>
<proteinExistence type="predicted"/>
<dbReference type="SUPFAM" id="SSF160379">
    <property type="entry name" value="SP0830-like"/>
    <property type="match status" value="1"/>
</dbReference>
<gene>
    <name evidence="1" type="ORF">RPR59_00920</name>
</gene>
<dbReference type="RefSeq" id="WP_313915718.1">
    <property type="nucleotide sequence ID" value="NZ_CP135076.1"/>
</dbReference>
<organism evidence="1 2">
    <name type="scientific">Stakelama saccharophila</name>
    <dbReference type="NCBI Taxonomy" id="3075605"/>
    <lineage>
        <taxon>Bacteria</taxon>
        <taxon>Pseudomonadati</taxon>
        <taxon>Pseudomonadota</taxon>
        <taxon>Alphaproteobacteria</taxon>
        <taxon>Sphingomonadales</taxon>
        <taxon>Sphingomonadaceae</taxon>
        <taxon>Stakelama</taxon>
    </lineage>
</organism>
<sequence length="177" mass="19263">MMRWAALLRGVNVGGNRKLPMADLRSFAEGLGLADARTLLASGNLVFSTDEREAGALETRLEAEARSALGLDTDFLLRNAADLDAVIAANPFPEAAQARPNHLLVLFHRDPVPPEPMQTLRHDGPERLAAVGRELFIDYPEGIGRSTLTPAMAKAKFPRCATARNWNTVLKLRALLA</sequence>
<name>A0ABZ0B993_9SPHN</name>
<dbReference type="InterPro" id="IPR012545">
    <property type="entry name" value="DUF1697"/>
</dbReference>
<dbReference type="Proteomes" id="UP001302249">
    <property type="component" value="Chromosome"/>
</dbReference>
<dbReference type="PIRSF" id="PIRSF008502">
    <property type="entry name" value="UCP008502"/>
    <property type="match status" value="1"/>
</dbReference>
<evidence type="ECO:0000313" key="2">
    <source>
        <dbReference type="Proteomes" id="UP001302249"/>
    </source>
</evidence>
<keyword evidence="2" id="KW-1185">Reference proteome</keyword>
<dbReference type="PANTHER" id="PTHR36439">
    <property type="entry name" value="BLL4334 PROTEIN"/>
    <property type="match status" value="1"/>
</dbReference>
<evidence type="ECO:0000313" key="1">
    <source>
        <dbReference type="EMBL" id="WNO53853.1"/>
    </source>
</evidence>
<dbReference type="Pfam" id="PF08002">
    <property type="entry name" value="DUF1697"/>
    <property type="match status" value="1"/>
</dbReference>